<dbReference type="CTD" id="20214632"/>
<keyword evidence="5" id="KW-1133">Transmembrane helix</keyword>
<dbReference type="Gene3D" id="4.10.400.10">
    <property type="entry name" value="Low-density Lipoprotein Receptor"/>
    <property type="match status" value="3"/>
</dbReference>
<evidence type="ECO:0000313" key="13">
    <source>
        <dbReference type="Proteomes" id="UP000015101"/>
    </source>
</evidence>
<dbReference type="EMBL" id="AMQM01002492">
    <property type="status" value="NOT_ANNOTATED_CDS"/>
    <property type="molecule type" value="Genomic_DNA"/>
</dbReference>
<evidence type="ECO:0000256" key="6">
    <source>
        <dbReference type="ARBA" id="ARBA00023136"/>
    </source>
</evidence>
<evidence type="ECO:0000256" key="10">
    <source>
        <dbReference type="PROSITE-ProRule" id="PRU00124"/>
    </source>
</evidence>
<dbReference type="GeneID" id="20214632"/>
<dbReference type="PROSITE" id="PS01209">
    <property type="entry name" value="LDLRA_1"/>
    <property type="match status" value="1"/>
</dbReference>
<dbReference type="Pfam" id="PF00057">
    <property type="entry name" value="Ldl_recept_a"/>
    <property type="match status" value="2"/>
</dbReference>
<dbReference type="OMA" id="GECISSW"/>
<dbReference type="InParanoid" id="T1G0N4"/>
<protein>
    <submittedName>
        <fullName evidence="11 12">Uncharacterized protein</fullName>
    </submittedName>
</protein>
<keyword evidence="8" id="KW-0675">Receptor</keyword>
<evidence type="ECO:0000313" key="11">
    <source>
        <dbReference type="EMBL" id="ESO11637.1"/>
    </source>
</evidence>
<dbReference type="KEGG" id="hro:HELRODRAFT_71562"/>
<dbReference type="FunFam" id="4.10.400.10:FF:000045">
    <property type="entry name" value="Low-density lipoprotein receptor-related protein 2"/>
    <property type="match status" value="1"/>
</dbReference>
<feature type="disulfide bond" evidence="10">
    <location>
        <begin position="50"/>
        <end position="65"/>
    </location>
</feature>
<gene>
    <name evidence="12" type="primary">20214632</name>
    <name evidence="11" type="ORF">HELRODRAFT_71562</name>
</gene>
<dbReference type="Proteomes" id="UP000015101">
    <property type="component" value="Unassembled WGS sequence"/>
</dbReference>
<organism evidence="12 13">
    <name type="scientific">Helobdella robusta</name>
    <name type="common">Californian leech</name>
    <dbReference type="NCBI Taxonomy" id="6412"/>
    <lineage>
        <taxon>Eukaryota</taxon>
        <taxon>Metazoa</taxon>
        <taxon>Spiralia</taxon>
        <taxon>Lophotrochozoa</taxon>
        <taxon>Annelida</taxon>
        <taxon>Clitellata</taxon>
        <taxon>Hirudinea</taxon>
        <taxon>Rhynchobdellida</taxon>
        <taxon>Glossiphoniidae</taxon>
        <taxon>Helobdella</taxon>
    </lineage>
</organism>
<comment type="caution">
    <text evidence="10">Lacks conserved residue(s) required for the propagation of feature annotation.</text>
</comment>
<evidence type="ECO:0000256" key="3">
    <source>
        <dbReference type="ARBA" id="ARBA00022692"/>
    </source>
</evidence>
<reference evidence="13" key="1">
    <citation type="submission" date="2012-12" db="EMBL/GenBank/DDBJ databases">
        <authorList>
            <person name="Hellsten U."/>
            <person name="Grimwood J."/>
            <person name="Chapman J.A."/>
            <person name="Shapiro H."/>
            <person name="Aerts A."/>
            <person name="Otillar R.P."/>
            <person name="Terry A.Y."/>
            <person name="Boore J.L."/>
            <person name="Simakov O."/>
            <person name="Marletaz F."/>
            <person name="Cho S.-J."/>
            <person name="Edsinger-Gonzales E."/>
            <person name="Havlak P."/>
            <person name="Kuo D.-H."/>
            <person name="Larsson T."/>
            <person name="Lv J."/>
            <person name="Arendt D."/>
            <person name="Savage R."/>
            <person name="Osoegawa K."/>
            <person name="de Jong P."/>
            <person name="Lindberg D.R."/>
            <person name="Seaver E.C."/>
            <person name="Weisblat D.A."/>
            <person name="Putnam N.H."/>
            <person name="Grigoriev I.V."/>
            <person name="Rokhsar D.S."/>
        </authorList>
    </citation>
    <scope>NUCLEOTIDE SEQUENCE</scope>
</reference>
<dbReference type="PROSITE" id="PS50068">
    <property type="entry name" value="LDLRA_2"/>
    <property type="match status" value="2"/>
</dbReference>
<dbReference type="STRING" id="6412.T1G0N4"/>
<dbReference type="GO" id="GO:0012505">
    <property type="term" value="C:endomembrane system"/>
    <property type="evidence" value="ECO:0007669"/>
    <property type="project" value="UniProtKB-SubCell"/>
</dbReference>
<dbReference type="EMBL" id="KB095812">
    <property type="protein sequence ID" value="ESO11637.1"/>
    <property type="molecule type" value="Genomic_DNA"/>
</dbReference>
<keyword evidence="7 10" id="KW-1015">Disulfide bond</keyword>
<dbReference type="SMART" id="SM00192">
    <property type="entry name" value="LDLa"/>
    <property type="match status" value="3"/>
</dbReference>
<evidence type="ECO:0000256" key="7">
    <source>
        <dbReference type="ARBA" id="ARBA00023157"/>
    </source>
</evidence>
<dbReference type="HOGENOM" id="CLU_085098_1_0_1"/>
<dbReference type="InterPro" id="IPR051221">
    <property type="entry name" value="LDLR-related"/>
</dbReference>
<dbReference type="InterPro" id="IPR023415">
    <property type="entry name" value="LDLR_class-A_CS"/>
</dbReference>
<evidence type="ECO:0000256" key="9">
    <source>
        <dbReference type="ARBA" id="ARBA00023180"/>
    </source>
</evidence>
<dbReference type="InterPro" id="IPR002172">
    <property type="entry name" value="LDrepeatLR_classA_rpt"/>
</dbReference>
<evidence type="ECO:0000256" key="8">
    <source>
        <dbReference type="ARBA" id="ARBA00023170"/>
    </source>
</evidence>
<dbReference type="RefSeq" id="XP_009010125.1">
    <property type="nucleotide sequence ID" value="XM_009011877.1"/>
</dbReference>
<evidence type="ECO:0000256" key="4">
    <source>
        <dbReference type="ARBA" id="ARBA00022737"/>
    </source>
</evidence>
<keyword evidence="9" id="KW-0325">Glycoprotein</keyword>
<reference evidence="11 13" key="2">
    <citation type="journal article" date="2013" name="Nature">
        <title>Insights into bilaterian evolution from three spiralian genomes.</title>
        <authorList>
            <person name="Simakov O."/>
            <person name="Marletaz F."/>
            <person name="Cho S.J."/>
            <person name="Edsinger-Gonzales E."/>
            <person name="Havlak P."/>
            <person name="Hellsten U."/>
            <person name="Kuo D.H."/>
            <person name="Larsson T."/>
            <person name="Lv J."/>
            <person name="Arendt D."/>
            <person name="Savage R."/>
            <person name="Osoegawa K."/>
            <person name="de Jong P."/>
            <person name="Grimwood J."/>
            <person name="Chapman J.A."/>
            <person name="Shapiro H."/>
            <person name="Aerts A."/>
            <person name="Otillar R.P."/>
            <person name="Terry A.Y."/>
            <person name="Boore J.L."/>
            <person name="Grigoriev I.V."/>
            <person name="Lindberg D.R."/>
            <person name="Seaver E.C."/>
            <person name="Weisblat D.A."/>
            <person name="Putnam N.H."/>
            <person name="Rokhsar D.S."/>
        </authorList>
    </citation>
    <scope>NUCLEOTIDE SEQUENCE</scope>
</reference>
<sequence>SGECISSWKVCNGVRDCSDGSDENNCTYACTKYDFTCSSDKSCIPLSWRCDGVKDCRDNSDESFCSAATSKSDEIIISFSSEAVTGWCDGRSDCDDGSDENFCPQSWFRVFFIKILLCF</sequence>
<keyword evidence="13" id="KW-1185">Reference proteome</keyword>
<dbReference type="InterPro" id="IPR036055">
    <property type="entry name" value="LDL_receptor-like_sf"/>
</dbReference>
<reference evidence="12" key="3">
    <citation type="submission" date="2015-06" db="UniProtKB">
        <authorList>
            <consortium name="EnsemblMetazoa"/>
        </authorList>
    </citation>
    <scope>IDENTIFICATION</scope>
</reference>
<name>T1G0N4_HELRO</name>
<keyword evidence="4" id="KW-0677">Repeat</keyword>
<evidence type="ECO:0000313" key="12">
    <source>
        <dbReference type="EnsemblMetazoa" id="HelroP71562"/>
    </source>
</evidence>
<evidence type="ECO:0000256" key="5">
    <source>
        <dbReference type="ARBA" id="ARBA00022989"/>
    </source>
</evidence>
<evidence type="ECO:0000256" key="2">
    <source>
        <dbReference type="ARBA" id="ARBA00004308"/>
    </source>
</evidence>
<evidence type="ECO:0000256" key="1">
    <source>
        <dbReference type="ARBA" id="ARBA00004167"/>
    </source>
</evidence>
<dbReference type="OrthoDB" id="10062665at2759"/>
<accession>T1G0N4</accession>
<dbReference type="EnsemblMetazoa" id="HelroT71562">
    <property type="protein sequence ID" value="HelroP71562"/>
    <property type="gene ID" value="HelroG71562"/>
</dbReference>
<dbReference type="GO" id="GO:0016020">
    <property type="term" value="C:membrane"/>
    <property type="evidence" value="ECO:0007669"/>
    <property type="project" value="UniProtKB-SubCell"/>
</dbReference>
<dbReference type="CDD" id="cd00112">
    <property type="entry name" value="LDLa"/>
    <property type="match status" value="2"/>
</dbReference>
<feature type="disulfide bond" evidence="10">
    <location>
        <begin position="11"/>
        <end position="26"/>
    </location>
</feature>
<keyword evidence="6" id="KW-0472">Membrane</keyword>
<proteinExistence type="predicted"/>
<comment type="subcellular location">
    <subcellularLocation>
        <location evidence="2">Endomembrane system</location>
    </subcellularLocation>
    <subcellularLocation>
        <location evidence="1">Membrane</location>
        <topology evidence="1">Single-pass membrane protein</topology>
    </subcellularLocation>
</comment>
<dbReference type="AlphaFoldDB" id="T1G0N4"/>
<keyword evidence="3" id="KW-0812">Transmembrane</keyword>
<dbReference type="PANTHER" id="PTHR22722">
    <property type="entry name" value="LOW-DENSITY LIPOPROTEIN RECEPTOR-RELATED PROTEIN 2-RELATED"/>
    <property type="match status" value="1"/>
</dbReference>
<dbReference type="PRINTS" id="PR00261">
    <property type="entry name" value="LDLRECEPTOR"/>
</dbReference>
<dbReference type="eggNOG" id="KOG1215">
    <property type="taxonomic scope" value="Eukaryota"/>
</dbReference>
<dbReference type="SUPFAM" id="SSF57424">
    <property type="entry name" value="LDL receptor-like module"/>
    <property type="match status" value="3"/>
</dbReference>